<gene>
    <name evidence="2" type="ORF">E0486_05810</name>
</gene>
<comment type="caution">
    <text evidence="2">The sequence shown here is derived from an EMBL/GenBank/DDBJ whole genome shotgun (WGS) entry which is preliminary data.</text>
</comment>
<dbReference type="RefSeq" id="WP_131851204.1">
    <property type="nucleotide sequence ID" value="NZ_SKFH01000006.1"/>
</dbReference>
<organism evidence="2 3">
    <name type="scientific">Flaviaesturariibacter aridisoli</name>
    <dbReference type="NCBI Taxonomy" id="2545761"/>
    <lineage>
        <taxon>Bacteria</taxon>
        <taxon>Pseudomonadati</taxon>
        <taxon>Bacteroidota</taxon>
        <taxon>Chitinophagia</taxon>
        <taxon>Chitinophagales</taxon>
        <taxon>Chitinophagaceae</taxon>
        <taxon>Flaviaestuariibacter</taxon>
    </lineage>
</organism>
<feature type="domain" description="DUF6984" evidence="1">
    <location>
        <begin position="4"/>
        <end position="98"/>
    </location>
</feature>
<dbReference type="Pfam" id="PF22480">
    <property type="entry name" value="DUF6984"/>
    <property type="match status" value="1"/>
</dbReference>
<keyword evidence="3" id="KW-1185">Reference proteome</keyword>
<accession>A0A4R4E1V1</accession>
<dbReference type="EMBL" id="SKFH01000006">
    <property type="protein sequence ID" value="TCZ73474.1"/>
    <property type="molecule type" value="Genomic_DNA"/>
</dbReference>
<evidence type="ECO:0000313" key="3">
    <source>
        <dbReference type="Proteomes" id="UP000295164"/>
    </source>
</evidence>
<dbReference type="Proteomes" id="UP000295164">
    <property type="component" value="Unassembled WGS sequence"/>
</dbReference>
<name>A0A4R4E1V1_9BACT</name>
<protein>
    <recommendedName>
        <fullName evidence="1">DUF6984 domain-containing protein</fullName>
    </recommendedName>
</protein>
<proteinExistence type="predicted"/>
<evidence type="ECO:0000259" key="1">
    <source>
        <dbReference type="Pfam" id="PF22480"/>
    </source>
</evidence>
<reference evidence="2 3" key="1">
    <citation type="submission" date="2019-03" db="EMBL/GenBank/DDBJ databases">
        <authorList>
            <person name="Kim M.K.M."/>
        </authorList>
    </citation>
    <scope>NUCLEOTIDE SEQUENCE [LARGE SCALE GENOMIC DNA]</scope>
    <source>
        <strain evidence="2 3">17J68-15</strain>
    </source>
</reference>
<dbReference type="OrthoDB" id="1050330at2"/>
<dbReference type="AlphaFoldDB" id="A0A4R4E1V1"/>
<evidence type="ECO:0000313" key="2">
    <source>
        <dbReference type="EMBL" id="TCZ73474.1"/>
    </source>
</evidence>
<dbReference type="InterPro" id="IPR054253">
    <property type="entry name" value="DUF6984"/>
</dbReference>
<sequence>MPPRPIRQDEQALIAHLLLLIGAGSTYRIPGEVEDLDDGGMGSIQLSRNGQHAGDLVKVNYIDEDGQAVLLVLTRNQFDELFDLDIWKVDFTPLRRFPKPGQVTLAE</sequence>